<reference evidence="11" key="2">
    <citation type="submission" date="2025-08" db="UniProtKB">
        <authorList>
            <consortium name="Ensembl"/>
        </authorList>
    </citation>
    <scope>IDENTIFICATION</scope>
</reference>
<evidence type="ECO:0000256" key="5">
    <source>
        <dbReference type="ARBA" id="ARBA00023098"/>
    </source>
</evidence>
<name>A0A672TV33_STRHB</name>
<keyword evidence="12" id="KW-1185">Reference proteome</keyword>
<dbReference type="PIRSF" id="PIRSF000862">
    <property type="entry name" value="Steryl_ester_lip"/>
    <property type="match status" value="1"/>
</dbReference>
<dbReference type="PANTHER" id="PTHR11005">
    <property type="entry name" value="LYSOSOMAL ACID LIPASE-RELATED"/>
    <property type="match status" value="1"/>
</dbReference>
<organism evidence="11 12">
    <name type="scientific">Strigops habroptila</name>
    <name type="common">Kakapo</name>
    <dbReference type="NCBI Taxonomy" id="2489341"/>
    <lineage>
        <taxon>Eukaryota</taxon>
        <taxon>Metazoa</taxon>
        <taxon>Chordata</taxon>
        <taxon>Craniata</taxon>
        <taxon>Vertebrata</taxon>
        <taxon>Euteleostomi</taxon>
        <taxon>Archelosauria</taxon>
        <taxon>Archosauria</taxon>
        <taxon>Dinosauria</taxon>
        <taxon>Saurischia</taxon>
        <taxon>Theropoda</taxon>
        <taxon>Coelurosauria</taxon>
        <taxon>Aves</taxon>
        <taxon>Neognathae</taxon>
        <taxon>Neoaves</taxon>
        <taxon>Telluraves</taxon>
        <taxon>Australaves</taxon>
        <taxon>Psittaciformes</taxon>
        <taxon>Psittacidae</taxon>
        <taxon>Strigops</taxon>
    </lineage>
</organism>
<evidence type="ECO:0000256" key="1">
    <source>
        <dbReference type="ARBA" id="ARBA00010701"/>
    </source>
</evidence>
<dbReference type="GeneTree" id="ENSGT00940000156860"/>
<dbReference type="Gene3D" id="3.40.50.1820">
    <property type="entry name" value="alpha/beta hydrolase"/>
    <property type="match status" value="1"/>
</dbReference>
<dbReference type="InterPro" id="IPR025483">
    <property type="entry name" value="Lipase_euk"/>
</dbReference>
<evidence type="ECO:0000256" key="9">
    <source>
        <dbReference type="SAM" id="MobiDB-lite"/>
    </source>
</evidence>
<keyword evidence="4 7" id="KW-0442">Lipid degradation</keyword>
<dbReference type="InterPro" id="IPR029058">
    <property type="entry name" value="AB_hydrolase_fold"/>
</dbReference>
<proteinExistence type="inferred from homology"/>
<evidence type="ECO:0000313" key="11">
    <source>
        <dbReference type="Ensembl" id="ENSSHBP00005004797.1"/>
    </source>
</evidence>
<dbReference type="GO" id="GO:0016788">
    <property type="term" value="F:hydrolase activity, acting on ester bonds"/>
    <property type="evidence" value="ECO:0007669"/>
    <property type="project" value="InterPro"/>
</dbReference>
<feature type="active site" description="Charge relay system" evidence="8">
    <location>
        <position position="340"/>
    </location>
</feature>
<keyword evidence="2" id="KW-0732">Signal</keyword>
<dbReference type="InParanoid" id="A0A672TV33"/>
<keyword evidence="3 7" id="KW-0378">Hydrolase</keyword>
<feature type="region of interest" description="Disordered" evidence="9">
    <location>
        <begin position="1"/>
        <end position="23"/>
    </location>
</feature>
<evidence type="ECO:0000313" key="12">
    <source>
        <dbReference type="Proteomes" id="UP000472266"/>
    </source>
</evidence>
<dbReference type="Ensembl" id="ENSSHBT00005005828.1">
    <property type="protein sequence ID" value="ENSSHBP00005004797.1"/>
    <property type="gene ID" value="ENSSHBG00005004228.1"/>
</dbReference>
<dbReference type="InterPro" id="IPR006693">
    <property type="entry name" value="AB_hydrolase_lipase"/>
</dbReference>
<evidence type="ECO:0000256" key="3">
    <source>
        <dbReference type="ARBA" id="ARBA00022801"/>
    </source>
</evidence>
<protein>
    <recommendedName>
        <fullName evidence="7">Lipase</fullName>
    </recommendedName>
</protein>
<dbReference type="SUPFAM" id="SSF53474">
    <property type="entry name" value="alpha/beta-Hydrolases"/>
    <property type="match status" value="1"/>
</dbReference>
<dbReference type="AlphaFoldDB" id="A0A672TV33"/>
<reference evidence="11 12" key="1">
    <citation type="submission" date="2019-11" db="EMBL/GenBank/DDBJ databases">
        <title>Strigops habroptila (kakapo) genome, bStrHab1, primary haplotype, v2.</title>
        <authorList>
            <person name="Jarvis E.D."/>
            <person name="Howard J."/>
            <person name="Rhie A."/>
            <person name="Phillippy A."/>
            <person name="Korlach J."/>
            <person name="Digby A."/>
            <person name="Iorns D."/>
            <person name="Eason D."/>
            <person name="Robertson B."/>
            <person name="Raemaekers T."/>
            <person name="Howe K."/>
            <person name="Lewin H."/>
            <person name="Damas J."/>
            <person name="Hastie A."/>
            <person name="Tracey A."/>
            <person name="Chow W."/>
            <person name="Fedrigo O."/>
        </authorList>
    </citation>
    <scope>NUCLEOTIDE SEQUENCE [LARGE SCALE GENOMIC DNA]</scope>
</reference>
<dbReference type="Pfam" id="PF04083">
    <property type="entry name" value="Abhydro_lipase"/>
    <property type="match status" value="1"/>
</dbReference>
<evidence type="ECO:0000259" key="10">
    <source>
        <dbReference type="Pfam" id="PF04083"/>
    </source>
</evidence>
<evidence type="ECO:0000256" key="4">
    <source>
        <dbReference type="ARBA" id="ARBA00022963"/>
    </source>
</evidence>
<feature type="active site" description="Charge relay system" evidence="8">
    <location>
        <position position="369"/>
    </location>
</feature>
<evidence type="ECO:0000256" key="2">
    <source>
        <dbReference type="ARBA" id="ARBA00022729"/>
    </source>
</evidence>
<dbReference type="Proteomes" id="UP000472266">
    <property type="component" value="Chromosome 6"/>
</dbReference>
<keyword evidence="5" id="KW-0443">Lipid metabolism</keyword>
<reference evidence="11" key="3">
    <citation type="submission" date="2025-09" db="UniProtKB">
        <authorList>
            <consortium name="Ensembl"/>
        </authorList>
    </citation>
    <scope>IDENTIFICATION</scope>
</reference>
<comment type="similarity">
    <text evidence="1 7">Belongs to the AB hydrolase superfamily. Lipase family.</text>
</comment>
<evidence type="ECO:0000256" key="7">
    <source>
        <dbReference type="PIRNR" id="PIRNR000862"/>
    </source>
</evidence>
<feature type="domain" description="Partial AB-hydrolase lipase" evidence="10">
    <location>
        <begin position="40"/>
        <end position="100"/>
    </location>
</feature>
<keyword evidence="6" id="KW-0325">Glycoprotein</keyword>
<evidence type="ECO:0000256" key="6">
    <source>
        <dbReference type="ARBA" id="ARBA00023180"/>
    </source>
</evidence>
<dbReference type="FunFam" id="3.40.50.1820:FF:000057">
    <property type="entry name" value="Lipase"/>
    <property type="match status" value="1"/>
</dbReference>
<feature type="active site" description="Nucleophile" evidence="8">
    <location>
        <position position="175"/>
    </location>
</feature>
<evidence type="ECO:0000256" key="8">
    <source>
        <dbReference type="PIRSR" id="PIRSR000862-1"/>
    </source>
</evidence>
<dbReference type="GO" id="GO:0016042">
    <property type="term" value="P:lipid catabolic process"/>
    <property type="evidence" value="ECO:0007669"/>
    <property type="project" value="UniProtKB-KW"/>
</dbReference>
<accession>A0A672TV33</accession>
<gene>
    <name evidence="11" type="primary">LOC115608042</name>
</gene>
<sequence length="394" mass="44450">MVPVARGLAEQNTEHAAQPGYPPKQDNLHVHTLSFGFSQSEIIRYHGYPSEEYEVTTEDGYILSVYRIPAGRNSQSTGKKPVVFLQHAFLGDATHWISNLPNNSLGFILADAGYDVWMGNSRGNTWSLKHKTLNPSQKAFWQFSFTEMGKYDIPAELYFIMNKTGQKDVYYVGHSEGTTSGFIAFSTYPELAKRVKIFCALGPVTSCSYSTSPLIKITNLPEPLSTMLLRSLTASVTALITAFITLLLSLQSRTDVYVGHSPAGTSVQNIIHWHQWASSLLFYCSECRREKGVLAQNPFSKHNFCYNSIHPHLPFLQSTPPAYKIEEISTPIAVWSGGQDEFADPKDMAKLLPQIKNLLYHEHFPSWGHLDFIWGLDATEKMYQKIVELMTKFY</sequence>